<reference evidence="1 2" key="1">
    <citation type="submission" date="2021-11" db="EMBL/GenBank/DDBJ databases">
        <title>Black yeast isolated from Biological Soil Crust.</title>
        <authorList>
            <person name="Kurbessoian T."/>
        </authorList>
    </citation>
    <scope>NUCLEOTIDE SEQUENCE [LARGE SCALE GENOMIC DNA]</scope>
    <source>
        <strain evidence="1 2">CCFEE 5522</strain>
    </source>
</reference>
<name>A0AAV9J8Y2_9PEZI</name>
<dbReference type="EMBL" id="JAVFHQ010000051">
    <property type="protein sequence ID" value="KAK4541557.1"/>
    <property type="molecule type" value="Genomic_DNA"/>
</dbReference>
<protein>
    <submittedName>
        <fullName evidence="1">Uncharacterized protein</fullName>
    </submittedName>
</protein>
<evidence type="ECO:0000313" key="2">
    <source>
        <dbReference type="Proteomes" id="UP001324427"/>
    </source>
</evidence>
<gene>
    <name evidence="1" type="ORF">LTR36_007854</name>
</gene>
<proteinExistence type="predicted"/>
<accession>A0AAV9J8Y2</accession>
<organism evidence="1 2">
    <name type="scientific">Oleoguttula mirabilis</name>
    <dbReference type="NCBI Taxonomy" id="1507867"/>
    <lineage>
        <taxon>Eukaryota</taxon>
        <taxon>Fungi</taxon>
        <taxon>Dikarya</taxon>
        <taxon>Ascomycota</taxon>
        <taxon>Pezizomycotina</taxon>
        <taxon>Dothideomycetes</taxon>
        <taxon>Dothideomycetidae</taxon>
        <taxon>Mycosphaerellales</taxon>
        <taxon>Teratosphaeriaceae</taxon>
        <taxon>Oleoguttula</taxon>
    </lineage>
</organism>
<evidence type="ECO:0000313" key="1">
    <source>
        <dbReference type="EMBL" id="KAK4541557.1"/>
    </source>
</evidence>
<comment type="caution">
    <text evidence="1">The sequence shown here is derived from an EMBL/GenBank/DDBJ whole genome shotgun (WGS) entry which is preliminary data.</text>
</comment>
<dbReference type="AlphaFoldDB" id="A0AAV9J8Y2"/>
<keyword evidence="2" id="KW-1185">Reference proteome</keyword>
<dbReference type="Proteomes" id="UP001324427">
    <property type="component" value="Unassembled WGS sequence"/>
</dbReference>
<sequence length="264" mass="29124">MAWASFRADVVPVDRHCRNSRRYIRSNPDLDRIAPSVDAKDELRSLQMTVKKRLSLPHCMTAVQHVADRLIATSFFLDVQNRSVLGDGTHSFVCAPLCKFDDHSANLRGLGRLLCRATTQGFRPYFLIKGDAHGGKGMICEFPMASIERMANEAIFEVPKMNVIVGDDRKASNVTLVLSPHDGLEPEGFSLSGFPKVLATSVPQEDLLLVAEAPLRTSTSHQSLLFLAHLDARRQIRHLLAQALSPWTAQGQAASISGHQQPAH</sequence>